<dbReference type="Gene3D" id="2.40.10.350">
    <property type="entry name" value="Rod shape-determining protein MreC, domain 2"/>
    <property type="match status" value="1"/>
</dbReference>
<evidence type="ECO:0000313" key="9">
    <source>
        <dbReference type="Proteomes" id="UP001372714"/>
    </source>
</evidence>
<evidence type="ECO:0000256" key="1">
    <source>
        <dbReference type="ARBA" id="ARBA00009369"/>
    </source>
</evidence>
<gene>
    <name evidence="8" type="primary">mreC</name>
    <name evidence="8" type="ORF">V6W80_05990</name>
</gene>
<reference evidence="8 9" key="1">
    <citation type="submission" date="2024-02" db="EMBL/GenBank/DDBJ databases">
        <title>The whole genome sequence of Pseudomonas benzopyrenica MLY92.</title>
        <authorList>
            <person name="Liu Y."/>
        </authorList>
    </citation>
    <scope>NUCLEOTIDE SEQUENCE [LARGE SCALE GENOMIC DNA]</scope>
    <source>
        <strain evidence="8 9">MLY92</strain>
    </source>
</reference>
<feature type="compositionally biased region" description="Low complexity" evidence="6">
    <location>
        <begin position="292"/>
        <end position="343"/>
    </location>
</feature>
<feature type="region of interest" description="Disordered" evidence="6">
    <location>
        <begin position="260"/>
        <end position="391"/>
    </location>
</feature>
<dbReference type="Gene3D" id="2.40.10.340">
    <property type="entry name" value="Rod shape-determining protein MreC, domain 1"/>
    <property type="match status" value="1"/>
</dbReference>
<dbReference type="InterPro" id="IPR042175">
    <property type="entry name" value="Cell/Rod_MreC_2"/>
</dbReference>
<protein>
    <recommendedName>
        <fullName evidence="2">Cell shape-determining protein MreC</fullName>
    </recommendedName>
    <alternativeName>
        <fullName evidence="4">Cell shape protein MreC</fullName>
    </alternativeName>
</protein>
<dbReference type="NCBIfam" id="TIGR00219">
    <property type="entry name" value="mreC"/>
    <property type="match status" value="1"/>
</dbReference>
<proteinExistence type="inferred from homology"/>
<sequence length="391" mass="40941">MLAALSVGVMVTDARFDYLKPVRSELALVLSPLYEVAGFPLRAWEGVSDQFSSRTELMAENERLKAEQLLLQRRLQKLAALTEQNVRLRELLNSAALVDDKVLVGELIGVDPNPYTHRIIIDKGAKDGVFVGQPVLDASGLMGQVVEVMPYSARVLLLTDVTHSIPVQVNRNGLRAIAVGTGNPERLELRYVADTADIKEGDLLVSSGLGQRFPAGYPVATVSKVIHDSGQPFAVVRAIPTAKLNRSRYMLLVFSDTRTPEQRANDAAEAQEAADRHAAQRPAAPANPPPAGASAAQPAAASATPAPAATTGSRTATPTKPPAAAQGSSATHPATPTKPPANANGSTAHPATATKPPVHGATGTPGQPAAGGQAPGRTQQPAPELPDEGDR</sequence>
<dbReference type="PANTHER" id="PTHR34138:SF1">
    <property type="entry name" value="CELL SHAPE-DETERMINING PROTEIN MREC"/>
    <property type="match status" value="1"/>
</dbReference>
<feature type="compositionally biased region" description="Low complexity" evidence="6">
    <location>
        <begin position="360"/>
        <end position="382"/>
    </location>
</feature>
<name>A0ABZ2FXY0_9PSED</name>
<evidence type="ECO:0000259" key="7">
    <source>
        <dbReference type="Pfam" id="PF04085"/>
    </source>
</evidence>
<dbReference type="InterPro" id="IPR007221">
    <property type="entry name" value="MreC"/>
</dbReference>
<evidence type="ECO:0000313" key="8">
    <source>
        <dbReference type="EMBL" id="WWM68989.1"/>
    </source>
</evidence>
<evidence type="ECO:0000256" key="3">
    <source>
        <dbReference type="ARBA" id="ARBA00022960"/>
    </source>
</evidence>
<accession>A0ABZ2FXY0</accession>
<keyword evidence="3" id="KW-0133">Cell shape</keyword>
<evidence type="ECO:0000256" key="6">
    <source>
        <dbReference type="SAM" id="MobiDB-lite"/>
    </source>
</evidence>
<dbReference type="Pfam" id="PF04085">
    <property type="entry name" value="MreC"/>
    <property type="match status" value="1"/>
</dbReference>
<comment type="similarity">
    <text evidence="1">Belongs to the MreC family.</text>
</comment>
<evidence type="ECO:0000256" key="4">
    <source>
        <dbReference type="ARBA" id="ARBA00032089"/>
    </source>
</evidence>
<dbReference type="PANTHER" id="PTHR34138">
    <property type="entry name" value="CELL SHAPE-DETERMINING PROTEIN MREC"/>
    <property type="match status" value="1"/>
</dbReference>
<evidence type="ECO:0000256" key="2">
    <source>
        <dbReference type="ARBA" id="ARBA00013855"/>
    </source>
</evidence>
<dbReference type="EMBL" id="CP145723">
    <property type="protein sequence ID" value="WWM68989.1"/>
    <property type="molecule type" value="Genomic_DNA"/>
</dbReference>
<feature type="coiled-coil region" evidence="5">
    <location>
        <begin position="54"/>
        <end position="91"/>
    </location>
</feature>
<dbReference type="RefSeq" id="WP_338547364.1">
    <property type="nucleotide sequence ID" value="NZ_CP145723.1"/>
</dbReference>
<dbReference type="InterPro" id="IPR055342">
    <property type="entry name" value="MreC_beta-barrel_core"/>
</dbReference>
<keyword evidence="9" id="KW-1185">Reference proteome</keyword>
<dbReference type="InterPro" id="IPR042177">
    <property type="entry name" value="Cell/Rod_1"/>
</dbReference>
<dbReference type="Proteomes" id="UP001372714">
    <property type="component" value="Chromosome"/>
</dbReference>
<organism evidence="8 9">
    <name type="scientific">Pseudomonas benzopyrenica</name>
    <dbReference type="NCBI Taxonomy" id="2993566"/>
    <lineage>
        <taxon>Bacteria</taxon>
        <taxon>Pseudomonadati</taxon>
        <taxon>Pseudomonadota</taxon>
        <taxon>Gammaproteobacteria</taxon>
        <taxon>Pseudomonadales</taxon>
        <taxon>Pseudomonadaceae</taxon>
        <taxon>Pseudomonas</taxon>
    </lineage>
</organism>
<evidence type="ECO:0000256" key="5">
    <source>
        <dbReference type="SAM" id="Coils"/>
    </source>
</evidence>
<feature type="domain" description="Rod shape-determining protein MreC beta-barrel core" evidence="7">
    <location>
        <begin position="108"/>
        <end position="253"/>
    </location>
</feature>
<keyword evidence="5" id="KW-0175">Coiled coil</keyword>